<organism evidence="2 3">
    <name type="scientific">Brevibacterium daeguense</name>
    <dbReference type="NCBI Taxonomy" id="909936"/>
    <lineage>
        <taxon>Bacteria</taxon>
        <taxon>Bacillati</taxon>
        <taxon>Actinomycetota</taxon>
        <taxon>Actinomycetes</taxon>
        <taxon>Micrococcales</taxon>
        <taxon>Brevibacteriaceae</taxon>
        <taxon>Brevibacterium</taxon>
    </lineage>
</organism>
<proteinExistence type="predicted"/>
<evidence type="ECO:0000313" key="2">
    <source>
        <dbReference type="EMBL" id="GAA4283644.1"/>
    </source>
</evidence>
<keyword evidence="3" id="KW-1185">Reference proteome</keyword>
<dbReference type="SUPFAM" id="SSF51735">
    <property type="entry name" value="NAD(P)-binding Rossmann-fold domains"/>
    <property type="match status" value="1"/>
</dbReference>
<dbReference type="InterPro" id="IPR016040">
    <property type="entry name" value="NAD(P)-bd_dom"/>
</dbReference>
<feature type="domain" description="NAD(P)-binding" evidence="1">
    <location>
        <begin position="31"/>
        <end position="169"/>
    </location>
</feature>
<evidence type="ECO:0000259" key="1">
    <source>
        <dbReference type="Pfam" id="PF13460"/>
    </source>
</evidence>
<protein>
    <submittedName>
        <fullName evidence="2">NmrA family NAD(P)-binding protein</fullName>
    </submittedName>
</protein>
<dbReference type="RefSeq" id="WP_236863724.1">
    <property type="nucleotide sequence ID" value="NZ_BAABAZ010000004.1"/>
</dbReference>
<dbReference type="Gene3D" id="3.40.50.720">
    <property type="entry name" value="NAD(P)-binding Rossmann-like Domain"/>
    <property type="match status" value="1"/>
</dbReference>
<gene>
    <name evidence="2" type="ORF">GCM10022261_11750</name>
</gene>
<sequence length="266" mass="27900">MVDQQRSRIAVVGGRGKTGSAVCAALRVRGADAVALGRAELDELSAALRGCDAVYLIAPNLHPDEPAFVARLLRAAAAAHVRRVVYHSVSAPYAPAMPHHLGKAIAEDLVRRSGLDWSILQPCAYVENLLPGLRESSPRIAVAYDPDRLFGMIGLADVGAVAAEVLLDPAQIGATCELGGPRLVSVRDVVAAAERVLGTSVELVASSPEEWAAGPGARLATREREWLQAMFAYYDDFGLPTGSLAATAILGRPPRGLDEVLAAALG</sequence>
<dbReference type="Pfam" id="PF13460">
    <property type="entry name" value="NAD_binding_10"/>
    <property type="match status" value="1"/>
</dbReference>
<accession>A0ABP8EI52</accession>
<reference evidence="3" key="1">
    <citation type="journal article" date="2019" name="Int. J. Syst. Evol. Microbiol.">
        <title>The Global Catalogue of Microorganisms (GCM) 10K type strain sequencing project: providing services to taxonomists for standard genome sequencing and annotation.</title>
        <authorList>
            <consortium name="The Broad Institute Genomics Platform"/>
            <consortium name="The Broad Institute Genome Sequencing Center for Infectious Disease"/>
            <person name="Wu L."/>
            <person name="Ma J."/>
        </authorList>
    </citation>
    <scope>NUCLEOTIDE SEQUENCE [LARGE SCALE GENOMIC DNA]</scope>
    <source>
        <strain evidence="3">JCM 17458</strain>
    </source>
</reference>
<name>A0ABP8EI52_9MICO</name>
<dbReference type="PANTHER" id="PTHR43162">
    <property type="match status" value="1"/>
</dbReference>
<dbReference type="EMBL" id="BAABAZ010000004">
    <property type="protein sequence ID" value="GAA4283644.1"/>
    <property type="molecule type" value="Genomic_DNA"/>
</dbReference>
<dbReference type="InterPro" id="IPR036291">
    <property type="entry name" value="NAD(P)-bd_dom_sf"/>
</dbReference>
<dbReference type="PANTHER" id="PTHR43162:SF1">
    <property type="entry name" value="PRESTALK A DIFFERENTIATION PROTEIN A"/>
    <property type="match status" value="1"/>
</dbReference>
<dbReference type="InterPro" id="IPR051604">
    <property type="entry name" value="Ergot_Alk_Oxidoreductase"/>
</dbReference>
<evidence type="ECO:0000313" key="3">
    <source>
        <dbReference type="Proteomes" id="UP001501586"/>
    </source>
</evidence>
<dbReference type="Proteomes" id="UP001501586">
    <property type="component" value="Unassembled WGS sequence"/>
</dbReference>
<comment type="caution">
    <text evidence="2">The sequence shown here is derived from an EMBL/GenBank/DDBJ whole genome shotgun (WGS) entry which is preliminary data.</text>
</comment>